<dbReference type="EMBL" id="RCHS01001704">
    <property type="protein sequence ID" value="RMX51996.1"/>
    <property type="molecule type" value="Genomic_DNA"/>
</dbReference>
<evidence type="ECO:0000256" key="1">
    <source>
        <dbReference type="PROSITE-ProRule" id="PRU00339"/>
    </source>
</evidence>
<gene>
    <name evidence="4" type="ORF">pdam_00003736</name>
</gene>
<dbReference type="SUPFAM" id="SSF48452">
    <property type="entry name" value="TPR-like"/>
    <property type="match status" value="3"/>
</dbReference>
<proteinExistence type="predicted"/>
<feature type="compositionally biased region" description="Polar residues" evidence="3">
    <location>
        <begin position="24"/>
        <end position="33"/>
    </location>
</feature>
<evidence type="ECO:0000313" key="4">
    <source>
        <dbReference type="EMBL" id="RMX51996.1"/>
    </source>
</evidence>
<evidence type="ECO:0000256" key="3">
    <source>
        <dbReference type="SAM" id="MobiDB-lite"/>
    </source>
</evidence>
<evidence type="ECO:0000313" key="5">
    <source>
        <dbReference type="Proteomes" id="UP000275408"/>
    </source>
</evidence>
<dbReference type="GO" id="GO:0005634">
    <property type="term" value="C:nucleus"/>
    <property type="evidence" value="ECO:0007669"/>
    <property type="project" value="TreeGrafter"/>
</dbReference>
<dbReference type="SMART" id="SM00028">
    <property type="entry name" value="TPR"/>
    <property type="match status" value="9"/>
</dbReference>
<dbReference type="InterPro" id="IPR011990">
    <property type="entry name" value="TPR-like_helical_dom_sf"/>
</dbReference>
<keyword evidence="2" id="KW-0175">Coiled coil</keyword>
<accession>A0A3M6UEH9</accession>
<name>A0A3M6UEH9_POCDA</name>
<reference evidence="4 5" key="1">
    <citation type="journal article" date="2018" name="Sci. Rep.">
        <title>Comparative analysis of the Pocillopora damicornis genome highlights role of immune system in coral evolution.</title>
        <authorList>
            <person name="Cunning R."/>
            <person name="Bay R.A."/>
            <person name="Gillette P."/>
            <person name="Baker A.C."/>
            <person name="Traylor-Knowles N."/>
        </authorList>
    </citation>
    <scope>NUCLEOTIDE SEQUENCE [LARGE SCALE GENOMIC DNA]</scope>
    <source>
        <strain evidence="4">RSMAS</strain>
        <tissue evidence="4">Whole animal</tissue>
    </source>
</reference>
<dbReference type="GO" id="GO:0006457">
    <property type="term" value="P:protein folding"/>
    <property type="evidence" value="ECO:0007669"/>
    <property type="project" value="TreeGrafter"/>
</dbReference>
<dbReference type="PANTHER" id="PTHR46035">
    <property type="entry name" value="TETRATRICOPEPTIDE REPEAT PROTEIN 4"/>
    <property type="match status" value="1"/>
</dbReference>
<dbReference type="GO" id="GO:0005829">
    <property type="term" value="C:cytosol"/>
    <property type="evidence" value="ECO:0007669"/>
    <property type="project" value="TreeGrafter"/>
</dbReference>
<feature type="coiled-coil region" evidence="2">
    <location>
        <begin position="420"/>
        <end position="457"/>
    </location>
</feature>
<dbReference type="PANTHER" id="PTHR46035:SF1">
    <property type="entry name" value="TETRATRICOPEPTIDE REPEAT PROTEIN 4"/>
    <property type="match status" value="1"/>
</dbReference>
<protein>
    <recommendedName>
        <fullName evidence="6">MalT-like TPR region domain-containing protein</fullName>
    </recommendedName>
</protein>
<evidence type="ECO:0008006" key="6">
    <source>
        <dbReference type="Google" id="ProtNLM"/>
    </source>
</evidence>
<dbReference type="Gene3D" id="1.25.40.10">
    <property type="entry name" value="Tetratricopeptide repeat domain"/>
    <property type="match status" value="3"/>
</dbReference>
<feature type="region of interest" description="Disordered" evidence="3">
    <location>
        <begin position="1"/>
        <end position="35"/>
    </location>
</feature>
<dbReference type="GO" id="GO:0051879">
    <property type="term" value="F:Hsp90 protein binding"/>
    <property type="evidence" value="ECO:0007669"/>
    <property type="project" value="TreeGrafter"/>
</dbReference>
<dbReference type="InterPro" id="IPR019734">
    <property type="entry name" value="TPR_rpt"/>
</dbReference>
<dbReference type="GO" id="GO:0030544">
    <property type="term" value="F:Hsp70 protein binding"/>
    <property type="evidence" value="ECO:0007669"/>
    <property type="project" value="TreeGrafter"/>
</dbReference>
<dbReference type="Pfam" id="PF13374">
    <property type="entry name" value="TPR_10"/>
    <property type="match status" value="1"/>
</dbReference>
<dbReference type="PROSITE" id="PS50005">
    <property type="entry name" value="TPR"/>
    <property type="match status" value="1"/>
</dbReference>
<dbReference type="Proteomes" id="UP000275408">
    <property type="component" value="Unassembled WGS sequence"/>
</dbReference>
<keyword evidence="1" id="KW-0802">TPR repeat</keyword>
<organism evidence="4 5">
    <name type="scientific">Pocillopora damicornis</name>
    <name type="common">Cauliflower coral</name>
    <name type="synonym">Millepora damicornis</name>
    <dbReference type="NCBI Taxonomy" id="46731"/>
    <lineage>
        <taxon>Eukaryota</taxon>
        <taxon>Metazoa</taxon>
        <taxon>Cnidaria</taxon>
        <taxon>Anthozoa</taxon>
        <taxon>Hexacorallia</taxon>
        <taxon>Scleractinia</taxon>
        <taxon>Astrocoeniina</taxon>
        <taxon>Pocilloporidae</taxon>
        <taxon>Pocillopora</taxon>
    </lineage>
</organism>
<dbReference type="OrthoDB" id="5986649at2759"/>
<evidence type="ECO:0000256" key="2">
    <source>
        <dbReference type="SAM" id="Coils"/>
    </source>
</evidence>
<keyword evidence="5" id="KW-1185">Reference proteome</keyword>
<feature type="region of interest" description="Disordered" evidence="3">
    <location>
        <begin position="202"/>
        <end position="229"/>
    </location>
</feature>
<sequence>MAEGNLPTTGGELEEKNEFPATATEESQVTSSDAELDVYNDPLREIAKVCVEKGNKEYRQGEANNAINSYTEGLKVNCKDKRLNAKLYSNRATAHFRLANYVECLDDATVAVQLEPSLIKAIKKGARACAELCWYKEARSWLHMGLTIENNNESLLQLMRKSNAELRVKANTYASLGCTYYNVGQFNTAIVYLQQSMAEGNLPTTGGGELEEKNEFPATATEESQVTSSDAELDVYNDPLREIAKVCLEKGNKEYRQGEANKAINSYTEGLKVNCKDERLNAKLYSNRATAHFRLANYVECLDDATVAVQLEPTLIKAIKKGARACVELCWYKEARSWLHMGLTIENNNEHLLQLIRKSNAELKVEANTYASLGCTYHNVGQFNTAIVYFQQCLEISKELGDKAGEGRSYGSLGIAYHSLREFKTAIKNHQRRLEITKEIENNNKRLLQLLRKTNSELIVRANNSCHLSNNYQGLGKFKAAIKYHQRQLEIDKVVKDKNEEGRNYCNLGSTYQSLGQFKTAIHTINVIKKLRKKWQTRPERENVIAISALLIAV</sequence>
<dbReference type="Pfam" id="PF13424">
    <property type="entry name" value="TPR_12"/>
    <property type="match status" value="2"/>
</dbReference>
<feature type="repeat" description="TPR" evidence="1">
    <location>
        <begin position="367"/>
        <end position="400"/>
    </location>
</feature>
<comment type="caution">
    <text evidence="4">The sequence shown here is derived from an EMBL/GenBank/DDBJ whole genome shotgun (WGS) entry which is preliminary data.</text>
</comment>
<dbReference type="AlphaFoldDB" id="A0A3M6UEH9"/>